<reference evidence="1" key="1">
    <citation type="journal article" date="2019" name="MBio">
        <title>Virus Genomes from Deep Sea Sediments Expand the Ocean Megavirome and Support Independent Origins of Viral Gigantism.</title>
        <authorList>
            <person name="Backstrom D."/>
            <person name="Yutin N."/>
            <person name="Jorgensen S.L."/>
            <person name="Dharamshi J."/>
            <person name="Homa F."/>
            <person name="Zaremba-Niedwiedzka K."/>
            <person name="Spang A."/>
            <person name="Wolf Y.I."/>
            <person name="Koonin E.V."/>
            <person name="Ettema T.J."/>
        </authorList>
    </citation>
    <scope>NUCLEOTIDE SEQUENCE</scope>
</reference>
<protein>
    <submittedName>
        <fullName evidence="1">Uncharacterized protein</fullName>
    </submittedName>
</protein>
<gene>
    <name evidence="1" type="ORF">LCDPAC01_02210</name>
</gene>
<evidence type="ECO:0000313" key="1">
    <source>
        <dbReference type="EMBL" id="QBK84740.1"/>
    </source>
</evidence>
<dbReference type="EMBL" id="MK500291">
    <property type="protein sequence ID" value="QBK84740.1"/>
    <property type="molecule type" value="Genomic_DNA"/>
</dbReference>
<sequence>MSFDELTKKYNFHFGKIKRCMELIRETVESKVPKDRLALKVVRITLEFTISISSVLPLLVEDMKTMDKGKNAEYIKECVTFGIMNFLDESFKDLNKMSKTLNETQDDEEIWFTLRPLIKLSIYRYFSNDGKTSRCCVML</sequence>
<proteinExistence type="predicted"/>
<name>A0A481YN36_9VIRU</name>
<organism evidence="1">
    <name type="scientific">Pithovirus LCDPAC01</name>
    <dbReference type="NCBI Taxonomy" id="2506600"/>
    <lineage>
        <taxon>Viruses</taxon>
        <taxon>Pithoviruses</taxon>
    </lineage>
</organism>
<accession>A0A481YN36</accession>